<sequence length="180" mass="18684">ISHNFKILLSFQSYSFVQLFPHQNITTSLTSPDHKTLFTGVVVLIFELKCNVSVAGLGPAGAVVDKVLEQLPEEEAKASAVVGHYHDEDGIFALDAKGPNAGAEVGVSGKNSGVKAFARAEVGSVAGSIGPVTGTLGLSADTGAHISKTQLEAKVLGTGISFGREMGVSILGTGFKFKLW</sequence>
<reference evidence="1" key="3">
    <citation type="submission" date="2025-09" db="UniProtKB">
        <authorList>
            <consortium name="Ensembl"/>
        </authorList>
    </citation>
    <scope>IDENTIFICATION</scope>
</reference>
<reference evidence="1" key="2">
    <citation type="submission" date="2025-08" db="UniProtKB">
        <authorList>
            <consortium name="Ensembl"/>
        </authorList>
    </citation>
    <scope>IDENTIFICATION</scope>
</reference>
<accession>A0A671U970</accession>
<reference evidence="1" key="1">
    <citation type="submission" date="2021-04" db="EMBL/GenBank/DDBJ databases">
        <authorList>
            <consortium name="Wellcome Sanger Institute Data Sharing"/>
        </authorList>
    </citation>
    <scope>NUCLEOTIDE SEQUENCE [LARGE SCALE GENOMIC DNA]</scope>
</reference>
<dbReference type="InParanoid" id="A0A671U970"/>
<proteinExistence type="predicted"/>
<protein>
    <submittedName>
        <fullName evidence="1">Uncharacterized protein</fullName>
    </submittedName>
</protein>
<name>A0A671U970_SPAAU</name>
<evidence type="ECO:0000313" key="2">
    <source>
        <dbReference type="Proteomes" id="UP000472265"/>
    </source>
</evidence>
<evidence type="ECO:0000313" key="1">
    <source>
        <dbReference type="Ensembl" id="ENSSAUP00010009364.1"/>
    </source>
</evidence>
<dbReference type="Proteomes" id="UP000472265">
    <property type="component" value="Chromosome 7"/>
</dbReference>
<organism evidence="1 2">
    <name type="scientific">Sparus aurata</name>
    <name type="common">Gilthead sea bream</name>
    <dbReference type="NCBI Taxonomy" id="8175"/>
    <lineage>
        <taxon>Eukaryota</taxon>
        <taxon>Metazoa</taxon>
        <taxon>Chordata</taxon>
        <taxon>Craniata</taxon>
        <taxon>Vertebrata</taxon>
        <taxon>Euteleostomi</taxon>
        <taxon>Actinopterygii</taxon>
        <taxon>Neopterygii</taxon>
        <taxon>Teleostei</taxon>
        <taxon>Neoteleostei</taxon>
        <taxon>Acanthomorphata</taxon>
        <taxon>Eupercaria</taxon>
        <taxon>Spariformes</taxon>
        <taxon>Sparidae</taxon>
        <taxon>Sparus</taxon>
    </lineage>
</organism>
<dbReference type="GeneTree" id="ENSGT00600000085659"/>
<keyword evidence="2" id="KW-1185">Reference proteome</keyword>
<dbReference type="AlphaFoldDB" id="A0A671U970"/>
<dbReference type="Ensembl" id="ENSSAUT00010009991.1">
    <property type="protein sequence ID" value="ENSSAUP00010009364.1"/>
    <property type="gene ID" value="ENSSAUG00010004627.1"/>
</dbReference>